<keyword evidence="1" id="KW-1133">Transmembrane helix</keyword>
<proteinExistence type="predicted"/>
<accession>A0A4Q7P2A7</accession>
<keyword evidence="1" id="KW-0812">Transmembrane</keyword>
<keyword evidence="3" id="KW-1185">Reference proteome</keyword>
<dbReference type="EMBL" id="SGXE01000002">
    <property type="protein sequence ID" value="RZS93884.1"/>
    <property type="molecule type" value="Genomic_DNA"/>
</dbReference>
<evidence type="ECO:0000256" key="1">
    <source>
        <dbReference type="SAM" id="Phobius"/>
    </source>
</evidence>
<reference evidence="2 3" key="1">
    <citation type="submission" date="2019-02" db="EMBL/GenBank/DDBJ databases">
        <title>Genomic Encyclopedia of Type Strains, Phase IV (KMG-IV): sequencing the most valuable type-strain genomes for metagenomic binning, comparative biology and taxonomic classification.</title>
        <authorList>
            <person name="Goeker M."/>
        </authorList>
    </citation>
    <scope>NUCLEOTIDE SEQUENCE [LARGE SCALE GENOMIC DNA]</scope>
    <source>
        <strain evidence="2 3">DSM 17196</strain>
    </source>
</reference>
<keyword evidence="1" id="KW-0472">Membrane</keyword>
<comment type="caution">
    <text evidence="2">The sequence shown here is derived from an EMBL/GenBank/DDBJ whole genome shotgun (WGS) entry which is preliminary data.</text>
</comment>
<feature type="transmembrane region" description="Helical" evidence="1">
    <location>
        <begin position="65"/>
        <end position="84"/>
    </location>
</feature>
<name>A0A4Q7P2A7_9FLAO</name>
<dbReference type="AlphaFoldDB" id="A0A4Q7P2A7"/>
<sequence>MSDEKNLQFLWFYRKLLKSQTQINTLMQISTLSQKFNKKNLEKKYKDLWNKGIHLKTVDDRNRDFYYSIFYVNFLFVEVIYNKITGEIITIKSFTDINKLMYYLNEDFQ</sequence>
<organism evidence="2 3">
    <name type="scientific">Aquimarina brevivitae</name>
    <dbReference type="NCBI Taxonomy" id="323412"/>
    <lineage>
        <taxon>Bacteria</taxon>
        <taxon>Pseudomonadati</taxon>
        <taxon>Bacteroidota</taxon>
        <taxon>Flavobacteriia</taxon>
        <taxon>Flavobacteriales</taxon>
        <taxon>Flavobacteriaceae</taxon>
        <taxon>Aquimarina</taxon>
    </lineage>
</organism>
<evidence type="ECO:0000313" key="2">
    <source>
        <dbReference type="EMBL" id="RZS93884.1"/>
    </source>
</evidence>
<protein>
    <submittedName>
        <fullName evidence="2">Uncharacterized protein</fullName>
    </submittedName>
</protein>
<gene>
    <name evidence="2" type="ORF">EV197_2465</name>
</gene>
<evidence type="ECO:0000313" key="3">
    <source>
        <dbReference type="Proteomes" id="UP000292262"/>
    </source>
</evidence>
<dbReference type="Proteomes" id="UP000292262">
    <property type="component" value="Unassembled WGS sequence"/>
</dbReference>